<dbReference type="InterPro" id="IPR001365">
    <property type="entry name" value="A_deaminase_dom"/>
</dbReference>
<dbReference type="AlphaFoldDB" id="A0A3M6UF65"/>
<keyword evidence="4" id="KW-0479">Metal-binding</keyword>
<comment type="caution">
    <text evidence="8">The sequence shown here is derived from an EMBL/GenBank/DDBJ whole genome shotgun (WGS) entry which is preliminary data.</text>
</comment>
<dbReference type="GO" id="GO:0043103">
    <property type="term" value="P:hypoxanthine salvage"/>
    <property type="evidence" value="ECO:0007669"/>
    <property type="project" value="TreeGrafter"/>
</dbReference>
<protein>
    <recommendedName>
        <fullName evidence="3">adenosine deaminase</fullName>
        <ecNumber evidence="3">3.5.4.4</ecNumber>
    </recommendedName>
</protein>
<sequence>MERIAYEFCEDQAACGVLYFEVRYSPHALCTENSAFPDQERVSPKAIVEAVNRGLKKGAKDFGVIARSILCCMRHLPDCSMEVVSLCQEFANEGVVGIDIAGDEPVWEGQAMEGHEAKRLNIHRTVHAGEAGPAANVKIKCVDITKRRIHAIIVFFRHLMLQDLHFFRKMRSTTLLSN</sequence>
<dbReference type="GO" id="GO:0046872">
    <property type="term" value="F:metal ion binding"/>
    <property type="evidence" value="ECO:0007669"/>
    <property type="project" value="UniProtKB-KW"/>
</dbReference>
<keyword evidence="6" id="KW-0862">Zinc</keyword>
<dbReference type="GO" id="GO:0009897">
    <property type="term" value="C:external side of plasma membrane"/>
    <property type="evidence" value="ECO:0007669"/>
    <property type="project" value="TreeGrafter"/>
</dbReference>
<organism evidence="8 9">
    <name type="scientific">Pocillopora damicornis</name>
    <name type="common">Cauliflower coral</name>
    <name type="synonym">Millepora damicornis</name>
    <dbReference type="NCBI Taxonomy" id="46731"/>
    <lineage>
        <taxon>Eukaryota</taxon>
        <taxon>Metazoa</taxon>
        <taxon>Cnidaria</taxon>
        <taxon>Anthozoa</taxon>
        <taxon>Hexacorallia</taxon>
        <taxon>Scleractinia</taxon>
        <taxon>Astrocoeniina</taxon>
        <taxon>Pocilloporidae</taxon>
        <taxon>Pocillopora</taxon>
    </lineage>
</organism>
<feature type="domain" description="Adenosine deaminase" evidence="7">
    <location>
        <begin position="2"/>
        <end position="149"/>
    </location>
</feature>
<name>A0A3M6UF65_POCDA</name>
<reference evidence="8 9" key="1">
    <citation type="journal article" date="2018" name="Sci. Rep.">
        <title>Comparative analysis of the Pocillopora damicornis genome highlights role of immune system in coral evolution.</title>
        <authorList>
            <person name="Cunning R."/>
            <person name="Bay R.A."/>
            <person name="Gillette P."/>
            <person name="Baker A.C."/>
            <person name="Traylor-Knowles N."/>
        </authorList>
    </citation>
    <scope>NUCLEOTIDE SEQUENCE [LARGE SCALE GENOMIC DNA]</scope>
    <source>
        <strain evidence="8">RSMAS</strain>
        <tissue evidence="8">Whole animal</tissue>
    </source>
</reference>
<dbReference type="SUPFAM" id="SSF51556">
    <property type="entry name" value="Metallo-dependent hydrolases"/>
    <property type="match status" value="1"/>
</dbReference>
<comment type="similarity">
    <text evidence="2">Belongs to the metallo-dependent hydrolases superfamily. Adenosine and AMP deaminases family.</text>
</comment>
<evidence type="ECO:0000313" key="8">
    <source>
        <dbReference type="EMBL" id="RMX52310.1"/>
    </source>
</evidence>
<dbReference type="EMBL" id="RCHS01001660">
    <property type="protein sequence ID" value="RMX52310.1"/>
    <property type="molecule type" value="Genomic_DNA"/>
</dbReference>
<dbReference type="GO" id="GO:0004000">
    <property type="term" value="F:adenosine deaminase activity"/>
    <property type="evidence" value="ECO:0007669"/>
    <property type="project" value="UniProtKB-ARBA"/>
</dbReference>
<dbReference type="PANTHER" id="PTHR11409:SF43">
    <property type="entry name" value="ADENOSINE DEAMINASE"/>
    <property type="match status" value="1"/>
</dbReference>
<dbReference type="GO" id="GO:0046103">
    <property type="term" value="P:inosine biosynthetic process"/>
    <property type="evidence" value="ECO:0007669"/>
    <property type="project" value="TreeGrafter"/>
</dbReference>
<dbReference type="GO" id="GO:0005829">
    <property type="term" value="C:cytosol"/>
    <property type="evidence" value="ECO:0007669"/>
    <property type="project" value="TreeGrafter"/>
</dbReference>
<evidence type="ECO:0000256" key="1">
    <source>
        <dbReference type="ARBA" id="ARBA00001947"/>
    </source>
</evidence>
<keyword evidence="5" id="KW-0378">Hydrolase</keyword>
<dbReference type="PANTHER" id="PTHR11409">
    <property type="entry name" value="ADENOSINE DEAMINASE"/>
    <property type="match status" value="1"/>
</dbReference>
<evidence type="ECO:0000256" key="5">
    <source>
        <dbReference type="ARBA" id="ARBA00022801"/>
    </source>
</evidence>
<dbReference type="GO" id="GO:0006154">
    <property type="term" value="P:adenosine catabolic process"/>
    <property type="evidence" value="ECO:0007669"/>
    <property type="project" value="TreeGrafter"/>
</dbReference>
<evidence type="ECO:0000256" key="6">
    <source>
        <dbReference type="ARBA" id="ARBA00022833"/>
    </source>
</evidence>
<evidence type="ECO:0000259" key="7">
    <source>
        <dbReference type="Pfam" id="PF00962"/>
    </source>
</evidence>
<dbReference type="Proteomes" id="UP000275408">
    <property type="component" value="Unassembled WGS sequence"/>
</dbReference>
<feature type="non-terminal residue" evidence="8">
    <location>
        <position position="178"/>
    </location>
</feature>
<comment type="cofactor">
    <cofactor evidence="1">
        <name>Zn(2+)</name>
        <dbReference type="ChEBI" id="CHEBI:29105"/>
    </cofactor>
</comment>
<evidence type="ECO:0000256" key="2">
    <source>
        <dbReference type="ARBA" id="ARBA00006676"/>
    </source>
</evidence>
<evidence type="ECO:0000313" key="9">
    <source>
        <dbReference type="Proteomes" id="UP000275408"/>
    </source>
</evidence>
<dbReference type="OrthoDB" id="272271at2759"/>
<dbReference type="InterPro" id="IPR006330">
    <property type="entry name" value="Ado/ade_deaminase"/>
</dbReference>
<keyword evidence="9" id="KW-1185">Reference proteome</keyword>
<accession>A0A3M6UF65</accession>
<proteinExistence type="inferred from homology"/>
<evidence type="ECO:0000256" key="3">
    <source>
        <dbReference type="ARBA" id="ARBA00012784"/>
    </source>
</evidence>
<dbReference type="Gene3D" id="3.20.20.140">
    <property type="entry name" value="Metal-dependent hydrolases"/>
    <property type="match status" value="1"/>
</dbReference>
<dbReference type="EC" id="3.5.4.4" evidence="3"/>
<gene>
    <name evidence="8" type="ORF">pdam_00010361</name>
</gene>
<dbReference type="STRING" id="46731.A0A3M6UF65"/>
<evidence type="ECO:0000256" key="4">
    <source>
        <dbReference type="ARBA" id="ARBA00022723"/>
    </source>
</evidence>
<dbReference type="GO" id="GO:0060169">
    <property type="term" value="P:negative regulation of adenosine receptor signaling pathway"/>
    <property type="evidence" value="ECO:0007669"/>
    <property type="project" value="TreeGrafter"/>
</dbReference>
<dbReference type="InterPro" id="IPR032466">
    <property type="entry name" value="Metal_Hydrolase"/>
</dbReference>
<dbReference type="Pfam" id="PF00962">
    <property type="entry name" value="A_deaminase"/>
    <property type="match status" value="1"/>
</dbReference>